<dbReference type="InterPro" id="IPR018775">
    <property type="entry name" value="RlaP"/>
</dbReference>
<dbReference type="Proteomes" id="UP000322139">
    <property type="component" value="Unassembled WGS sequence"/>
</dbReference>
<protein>
    <recommendedName>
        <fullName evidence="3">Nucleotidyltransferase domain-containing protein</fullName>
    </recommendedName>
</protein>
<evidence type="ECO:0000313" key="2">
    <source>
        <dbReference type="Proteomes" id="UP000322139"/>
    </source>
</evidence>
<dbReference type="PANTHER" id="PTHR34817">
    <property type="entry name" value="NUCLEOTIDYLTRANSFERASE"/>
    <property type="match status" value="1"/>
</dbReference>
<dbReference type="EMBL" id="VTER01000004">
    <property type="protein sequence ID" value="TYS49242.1"/>
    <property type="molecule type" value="Genomic_DNA"/>
</dbReference>
<accession>A0A5D4RIN2</accession>
<name>A0A5D4RIN2_9BACI</name>
<evidence type="ECO:0000313" key="1">
    <source>
        <dbReference type="EMBL" id="TYS49242.1"/>
    </source>
</evidence>
<dbReference type="AlphaFoldDB" id="A0A5D4RIN2"/>
<dbReference type="PANTHER" id="PTHR34817:SF2">
    <property type="entry name" value="NUCLEOTIDYLTRANSFERASE"/>
    <property type="match status" value="1"/>
</dbReference>
<evidence type="ECO:0008006" key="3">
    <source>
        <dbReference type="Google" id="ProtNLM"/>
    </source>
</evidence>
<reference evidence="1 2" key="1">
    <citation type="submission" date="2019-08" db="EMBL/GenBank/DDBJ databases">
        <title>Bacillus genomes from the desert of Cuatro Cienegas, Coahuila.</title>
        <authorList>
            <person name="Olmedo-Alvarez G."/>
        </authorList>
    </citation>
    <scope>NUCLEOTIDE SEQUENCE [LARGE SCALE GENOMIC DNA]</scope>
    <source>
        <strain evidence="1 2">CH446_14T</strain>
    </source>
</reference>
<sequence>MNWSAHSSSSHLAVKGDRVKEWLQDLEKKHNITIYYACEAGSRAWGTASEQSDYDVRFIYKYNEVRSYLALKPEQQTIVHASPADSAGWDLLKAFSLLEKSNPSLYEWAYSPIVYIDRQDFASRLRNFISEEYSSFKLAKHYQGLMVRNLKEITGKELTPRRQKQLIHAARSGLLAGMLSKENKAVPWTDLFACAPEAQDFAKVLQHYHILGEAKASGRLIKESERAELEVLLFRQTNQLDTPAGEAGNRENTRGKLNQWLWELLDI</sequence>
<dbReference type="Pfam" id="PF10127">
    <property type="entry name" value="RlaP"/>
    <property type="match status" value="1"/>
</dbReference>
<organism evidence="1 2">
    <name type="scientific">Bacillus infantis</name>
    <dbReference type="NCBI Taxonomy" id="324767"/>
    <lineage>
        <taxon>Bacteria</taxon>
        <taxon>Bacillati</taxon>
        <taxon>Bacillota</taxon>
        <taxon>Bacilli</taxon>
        <taxon>Bacillales</taxon>
        <taxon>Bacillaceae</taxon>
        <taxon>Bacillus</taxon>
    </lineage>
</organism>
<gene>
    <name evidence="1" type="ORF">FZD51_08455</name>
</gene>
<proteinExistence type="predicted"/>
<comment type="caution">
    <text evidence="1">The sequence shown here is derived from an EMBL/GenBank/DDBJ whole genome shotgun (WGS) entry which is preliminary data.</text>
</comment>